<gene>
    <name evidence="2" type="ORF">PRZ03_12310</name>
</gene>
<dbReference type="Proteomes" id="UP001221189">
    <property type="component" value="Unassembled WGS sequence"/>
</dbReference>
<feature type="chain" id="PRO_5046862439" evidence="1">
    <location>
        <begin position="47"/>
        <end position="167"/>
    </location>
</feature>
<dbReference type="EMBL" id="JAQQXT010000007">
    <property type="protein sequence ID" value="MDC8772357.1"/>
    <property type="molecule type" value="Genomic_DNA"/>
</dbReference>
<feature type="signal peptide" evidence="1">
    <location>
        <begin position="1"/>
        <end position="46"/>
    </location>
</feature>
<name>A0ABT5KEK0_9BURK</name>
<reference evidence="2 3" key="1">
    <citation type="submission" date="2022-10" db="EMBL/GenBank/DDBJ databases">
        <title>Paucibacter sp. hw1 Genome sequencing.</title>
        <authorList>
            <person name="Park S."/>
        </authorList>
    </citation>
    <scope>NUCLEOTIDE SEQUENCE [LARGE SCALE GENOMIC DNA]</scope>
    <source>
        <strain evidence="3">hw1</strain>
    </source>
</reference>
<organism evidence="2 3">
    <name type="scientific">Roseateles albus</name>
    <dbReference type="NCBI Taxonomy" id="2987525"/>
    <lineage>
        <taxon>Bacteria</taxon>
        <taxon>Pseudomonadati</taxon>
        <taxon>Pseudomonadota</taxon>
        <taxon>Betaproteobacteria</taxon>
        <taxon>Burkholderiales</taxon>
        <taxon>Sphaerotilaceae</taxon>
        <taxon>Roseateles</taxon>
    </lineage>
</organism>
<keyword evidence="1" id="KW-0732">Signal</keyword>
<keyword evidence="3" id="KW-1185">Reference proteome</keyword>
<dbReference type="RefSeq" id="WP_273600568.1">
    <property type="nucleotide sequence ID" value="NZ_JAQQXT010000007.1"/>
</dbReference>
<evidence type="ECO:0000313" key="3">
    <source>
        <dbReference type="Proteomes" id="UP001221189"/>
    </source>
</evidence>
<accession>A0ABT5KEK0</accession>
<evidence type="ECO:0000313" key="2">
    <source>
        <dbReference type="EMBL" id="MDC8772357.1"/>
    </source>
</evidence>
<sequence>MTFSIKKLSFDGKRFIQKPPPLKRSRKCFVAACAAMALGMACNAQANVWITPSPVDTITTLVINWGWDSAGGTETYFGKSWNATITTTEVGSTWTVNTWYQHLDGPHGEAHEPMHSHSISFLEPDGGGSGRLCGRPTQAARLRTSFSGWHPGKAGLHCHFPMSARTS</sequence>
<proteinExistence type="predicted"/>
<protein>
    <submittedName>
        <fullName evidence="2">Uncharacterized protein</fullName>
    </submittedName>
</protein>
<comment type="caution">
    <text evidence="2">The sequence shown here is derived from an EMBL/GenBank/DDBJ whole genome shotgun (WGS) entry which is preliminary data.</text>
</comment>
<evidence type="ECO:0000256" key="1">
    <source>
        <dbReference type="SAM" id="SignalP"/>
    </source>
</evidence>